<keyword evidence="7 11" id="KW-0067">ATP-binding</keyword>
<keyword evidence="9 11" id="KW-0030">Aminoacyl-tRNA synthetase</keyword>
<evidence type="ECO:0000313" key="15">
    <source>
        <dbReference type="Proteomes" id="UP000277498"/>
    </source>
</evidence>
<dbReference type="RefSeq" id="WP_124088226.1">
    <property type="nucleotide sequence ID" value="NZ_UXAW01000098.1"/>
</dbReference>
<keyword evidence="12" id="KW-0175">Coiled coil</keyword>
<dbReference type="PANTHER" id="PTHR30075">
    <property type="entry name" value="GLYCYL-TRNA SYNTHETASE"/>
    <property type="match status" value="1"/>
</dbReference>
<dbReference type="SUPFAM" id="SSF109604">
    <property type="entry name" value="HD-domain/PDEase-like"/>
    <property type="match status" value="1"/>
</dbReference>
<dbReference type="GO" id="GO:0006420">
    <property type="term" value="P:arginyl-tRNA aminoacylation"/>
    <property type="evidence" value="ECO:0007669"/>
    <property type="project" value="InterPro"/>
</dbReference>
<dbReference type="HAMAP" id="MF_00255">
    <property type="entry name" value="Gly_tRNA_synth_beta"/>
    <property type="match status" value="1"/>
</dbReference>
<comment type="subcellular location">
    <subcellularLocation>
        <location evidence="1 11">Cytoplasm</location>
    </subcellularLocation>
</comment>
<dbReference type="EC" id="6.1.1.14" evidence="11"/>
<name>A0A3P5XV83_9RHOB</name>
<dbReference type="Proteomes" id="UP000277498">
    <property type="component" value="Unassembled WGS sequence"/>
</dbReference>
<dbReference type="Pfam" id="PF05746">
    <property type="entry name" value="DALR_1"/>
    <property type="match status" value="1"/>
</dbReference>
<dbReference type="GO" id="GO:0005524">
    <property type="term" value="F:ATP binding"/>
    <property type="evidence" value="ECO:0007669"/>
    <property type="project" value="UniProtKB-UniRule"/>
</dbReference>
<gene>
    <name evidence="11 14" type="primary">glyS</name>
    <name evidence="14" type="ORF">XINFAN_03529</name>
</gene>
<dbReference type="PRINTS" id="PR01045">
    <property type="entry name" value="TRNASYNTHGB"/>
</dbReference>
<keyword evidence="6 11" id="KW-0547">Nucleotide-binding</keyword>
<dbReference type="EMBL" id="UXAW01000098">
    <property type="protein sequence ID" value="VDC32977.1"/>
    <property type="molecule type" value="Genomic_DNA"/>
</dbReference>
<dbReference type="GO" id="GO:0004820">
    <property type="term" value="F:glycine-tRNA ligase activity"/>
    <property type="evidence" value="ECO:0007669"/>
    <property type="project" value="UniProtKB-UniRule"/>
</dbReference>
<organism evidence="14 15">
    <name type="scientific">Pseudogemmobacter humi</name>
    <dbReference type="NCBI Taxonomy" id="2483812"/>
    <lineage>
        <taxon>Bacteria</taxon>
        <taxon>Pseudomonadati</taxon>
        <taxon>Pseudomonadota</taxon>
        <taxon>Alphaproteobacteria</taxon>
        <taxon>Rhodobacterales</taxon>
        <taxon>Paracoccaceae</taxon>
        <taxon>Pseudogemmobacter</taxon>
    </lineage>
</organism>
<dbReference type="PANTHER" id="PTHR30075:SF2">
    <property type="entry name" value="GLYCINE--TRNA LIGASE, CHLOROPLASTIC_MITOCHONDRIAL 2"/>
    <property type="match status" value="1"/>
</dbReference>
<evidence type="ECO:0000259" key="13">
    <source>
        <dbReference type="Pfam" id="PF05746"/>
    </source>
</evidence>
<dbReference type="GO" id="GO:0005829">
    <property type="term" value="C:cytosol"/>
    <property type="evidence" value="ECO:0007669"/>
    <property type="project" value="TreeGrafter"/>
</dbReference>
<dbReference type="InterPro" id="IPR015944">
    <property type="entry name" value="Gly-tRNA-synth_bsu"/>
</dbReference>
<keyword evidence="15" id="KW-1185">Reference proteome</keyword>
<dbReference type="AlphaFoldDB" id="A0A3P5XV83"/>
<evidence type="ECO:0000256" key="9">
    <source>
        <dbReference type="ARBA" id="ARBA00023146"/>
    </source>
</evidence>
<keyword evidence="8 11" id="KW-0648">Protein biosynthesis</keyword>
<keyword evidence="5 11" id="KW-0436">Ligase</keyword>
<evidence type="ECO:0000256" key="1">
    <source>
        <dbReference type="ARBA" id="ARBA00004496"/>
    </source>
</evidence>
<dbReference type="GO" id="GO:0006426">
    <property type="term" value="P:glycyl-tRNA aminoacylation"/>
    <property type="evidence" value="ECO:0007669"/>
    <property type="project" value="UniProtKB-UniRule"/>
</dbReference>
<evidence type="ECO:0000256" key="3">
    <source>
        <dbReference type="ARBA" id="ARBA00011209"/>
    </source>
</evidence>
<dbReference type="OrthoDB" id="9775440at2"/>
<dbReference type="Pfam" id="PF02092">
    <property type="entry name" value="tRNA_synt_2f"/>
    <property type="match status" value="1"/>
</dbReference>
<evidence type="ECO:0000313" key="14">
    <source>
        <dbReference type="EMBL" id="VDC32977.1"/>
    </source>
</evidence>
<dbReference type="GO" id="GO:0004814">
    <property type="term" value="F:arginine-tRNA ligase activity"/>
    <property type="evidence" value="ECO:0007669"/>
    <property type="project" value="InterPro"/>
</dbReference>
<protein>
    <recommendedName>
        <fullName evidence="11">Glycine--tRNA ligase beta subunit</fullName>
        <ecNumber evidence="11">6.1.1.14</ecNumber>
    </recommendedName>
    <alternativeName>
        <fullName evidence="11">Glycyl-tRNA synthetase beta subunit</fullName>
        <shortName evidence="11">GlyRS</shortName>
    </alternativeName>
</protein>
<dbReference type="PROSITE" id="PS50861">
    <property type="entry name" value="AA_TRNA_LIGASE_II_GLYAB"/>
    <property type="match status" value="1"/>
</dbReference>
<accession>A0A3P5XV83</accession>
<comment type="similarity">
    <text evidence="2 11">Belongs to the class-II aminoacyl-tRNA synthetase family.</text>
</comment>
<feature type="coiled-coil region" evidence="12">
    <location>
        <begin position="197"/>
        <end position="224"/>
    </location>
</feature>
<dbReference type="InterPro" id="IPR006194">
    <property type="entry name" value="Gly-tRNA-synth_heterodimer"/>
</dbReference>
<comment type="subunit">
    <text evidence="3 11">Tetramer of two alpha and two beta subunits.</text>
</comment>
<feature type="domain" description="DALR anticodon binding" evidence="13">
    <location>
        <begin position="597"/>
        <end position="695"/>
    </location>
</feature>
<evidence type="ECO:0000256" key="5">
    <source>
        <dbReference type="ARBA" id="ARBA00022598"/>
    </source>
</evidence>
<evidence type="ECO:0000256" key="6">
    <source>
        <dbReference type="ARBA" id="ARBA00022741"/>
    </source>
</evidence>
<evidence type="ECO:0000256" key="11">
    <source>
        <dbReference type="HAMAP-Rule" id="MF_00255"/>
    </source>
</evidence>
<sequence>MADLLIELFSEEIPARMQAGAREALKKLVTDGLVEAGLTYAGAGAFSTPRRLTLAIEGLSAESRPVREERKGPRTDAPQAALDGFLRSTGLTPDQLEKRADKKAEVWFAVIEKPGRRAPEIVAEVLEAAIRNFPWPKSMRWGAGTLRWVRPLHSILCILSDEAGAEIVPLSVGGIRSGDTTEGHRFMAPGRFAVTSFEDYAAKLRRAKVMLDQAEREAAIAQGAANLAFAAGLELVADKGLLAEIAGLVEWPVPLMGRIPQAFLGLPPEVLQTSMKEHQKFFSARDPKSGRIEGFVTVANIETPDHGATILQGNLKVLSARLSDARFFWENDLRVAKASPGHEPMAEWATGLSHVTFHNKLGSQAERIARIAALAREIAPLVGADPDQAERAARLAKLDLRSAMVGEFPELQGLMGRYYALAAGEPEAIADAARDHYSPLGPSDEVPSAPVSVAVALADKLDTLTGFWAIDEKPTGSKDPFALRRAALGVIRLVLGNEVRMSLATQGIKPAINPIIIAGKLSAREPDERDSGLTNDLLAFFHDRLKVYLRDQGIRHDVIDACLAMPGSDDLTLLVKRATALSDTLKTEDGQNLLQGFRRANNILTQAEQKDGVEYSFGPDPKFAESDEERALFAALDQAGAKIAPAMEAGDFATAMQAMAALRAPLDAFFTAVQVNSGNEIIRRNRLNLLHSIRALCSGVADLTRIEG</sequence>
<dbReference type="InterPro" id="IPR008909">
    <property type="entry name" value="DALR_anticod-bd"/>
</dbReference>
<evidence type="ECO:0000256" key="10">
    <source>
        <dbReference type="ARBA" id="ARBA00047937"/>
    </source>
</evidence>
<evidence type="ECO:0000256" key="8">
    <source>
        <dbReference type="ARBA" id="ARBA00022917"/>
    </source>
</evidence>
<comment type="catalytic activity">
    <reaction evidence="10 11">
        <text>tRNA(Gly) + glycine + ATP = glycyl-tRNA(Gly) + AMP + diphosphate</text>
        <dbReference type="Rhea" id="RHEA:16013"/>
        <dbReference type="Rhea" id="RHEA-COMP:9664"/>
        <dbReference type="Rhea" id="RHEA-COMP:9683"/>
        <dbReference type="ChEBI" id="CHEBI:30616"/>
        <dbReference type="ChEBI" id="CHEBI:33019"/>
        <dbReference type="ChEBI" id="CHEBI:57305"/>
        <dbReference type="ChEBI" id="CHEBI:78442"/>
        <dbReference type="ChEBI" id="CHEBI:78522"/>
        <dbReference type="ChEBI" id="CHEBI:456215"/>
        <dbReference type="EC" id="6.1.1.14"/>
    </reaction>
</comment>
<evidence type="ECO:0000256" key="12">
    <source>
        <dbReference type="SAM" id="Coils"/>
    </source>
</evidence>
<proteinExistence type="inferred from homology"/>
<keyword evidence="4 11" id="KW-0963">Cytoplasm</keyword>
<evidence type="ECO:0000256" key="7">
    <source>
        <dbReference type="ARBA" id="ARBA00022840"/>
    </source>
</evidence>
<evidence type="ECO:0000256" key="2">
    <source>
        <dbReference type="ARBA" id="ARBA00008226"/>
    </source>
</evidence>
<evidence type="ECO:0000256" key="4">
    <source>
        <dbReference type="ARBA" id="ARBA00022490"/>
    </source>
</evidence>
<reference evidence="14 15" key="1">
    <citation type="submission" date="2018-11" db="EMBL/GenBank/DDBJ databases">
        <authorList>
            <person name="Criscuolo A."/>
        </authorList>
    </citation>
    <scope>NUCLEOTIDE SEQUENCE [LARGE SCALE GENOMIC DNA]</scope>
    <source>
        <strain evidence="14">ACIP111625</strain>
    </source>
</reference>
<dbReference type="NCBIfam" id="TIGR00211">
    <property type="entry name" value="glyS"/>
    <property type="match status" value="1"/>
</dbReference>